<protein>
    <submittedName>
        <fullName evidence="2">Uncharacterized protein</fullName>
    </submittedName>
</protein>
<proteinExistence type="predicted"/>
<dbReference type="RefSeq" id="WP_184532659.1">
    <property type="nucleotide sequence ID" value="NZ_JACHJW010000001.1"/>
</dbReference>
<evidence type="ECO:0000313" key="2">
    <source>
        <dbReference type="EMBL" id="MBB4956946.1"/>
    </source>
</evidence>
<reference evidence="2 3" key="1">
    <citation type="submission" date="2020-08" db="EMBL/GenBank/DDBJ databases">
        <title>Sequencing the genomes of 1000 actinobacteria strains.</title>
        <authorList>
            <person name="Klenk H.-P."/>
        </authorList>
    </citation>
    <scope>NUCLEOTIDE SEQUENCE [LARGE SCALE GENOMIC DNA]</scope>
    <source>
        <strain evidence="2 3">DSM 45886</strain>
    </source>
</reference>
<dbReference type="EMBL" id="JACHJW010000001">
    <property type="protein sequence ID" value="MBB4956946.1"/>
    <property type="molecule type" value="Genomic_DNA"/>
</dbReference>
<dbReference type="Proteomes" id="UP000578819">
    <property type="component" value="Unassembled WGS sequence"/>
</dbReference>
<feature type="region of interest" description="Disordered" evidence="1">
    <location>
        <begin position="181"/>
        <end position="214"/>
    </location>
</feature>
<evidence type="ECO:0000256" key="1">
    <source>
        <dbReference type="SAM" id="MobiDB-lite"/>
    </source>
</evidence>
<name>A0A7W7SLN6_9ACTN</name>
<accession>A0A7W7SLN6</accession>
<gene>
    <name evidence="2" type="ORF">FHR38_000679</name>
</gene>
<evidence type="ECO:0000313" key="3">
    <source>
        <dbReference type="Proteomes" id="UP000578819"/>
    </source>
</evidence>
<comment type="caution">
    <text evidence="2">The sequence shown here is derived from an EMBL/GenBank/DDBJ whole genome shotgun (WGS) entry which is preliminary data.</text>
</comment>
<keyword evidence="3" id="KW-1185">Reference proteome</keyword>
<dbReference type="AlphaFoldDB" id="A0A7W7SLN6"/>
<sequence length="214" mass="22842">MWSPEVVADRRAVERVIGSGDPATLRHAGETLLGVDSMLGGVAARIREATRVAMPALRRSGPAAVQLSLLISGLADAVDRLAVPLRGQGRALHRAADALSTAQHDLAEFRRDVRSYEVHMRAIGVACDHFSIDREAGKILHALSTAYRRAATDFQRTASTAATVTDVRLAAAWVASPLDRAPVPRSIPPVSAQPTRRSPRAELSGGKQHGRLDG</sequence>
<organism evidence="2 3">
    <name type="scientific">Micromonospora polyrhachis</name>
    <dbReference type="NCBI Taxonomy" id="1282883"/>
    <lineage>
        <taxon>Bacteria</taxon>
        <taxon>Bacillati</taxon>
        <taxon>Actinomycetota</taxon>
        <taxon>Actinomycetes</taxon>
        <taxon>Micromonosporales</taxon>
        <taxon>Micromonosporaceae</taxon>
        <taxon>Micromonospora</taxon>
    </lineage>
</organism>